<evidence type="ECO:0000313" key="2">
    <source>
        <dbReference type="Proteomes" id="UP001433268"/>
    </source>
</evidence>
<comment type="caution">
    <text evidence="1">The sequence shown here is derived from an EMBL/GenBank/DDBJ whole genome shotgun (WGS) entry which is preliminary data.</text>
</comment>
<protein>
    <submittedName>
        <fullName evidence="1">Uncharacterized protein</fullName>
    </submittedName>
</protein>
<organism evidence="1 2">
    <name type="scientific">Apiospora hydei</name>
    <dbReference type="NCBI Taxonomy" id="1337664"/>
    <lineage>
        <taxon>Eukaryota</taxon>
        <taxon>Fungi</taxon>
        <taxon>Dikarya</taxon>
        <taxon>Ascomycota</taxon>
        <taxon>Pezizomycotina</taxon>
        <taxon>Sordariomycetes</taxon>
        <taxon>Xylariomycetidae</taxon>
        <taxon>Amphisphaeriales</taxon>
        <taxon>Apiosporaceae</taxon>
        <taxon>Apiospora</taxon>
    </lineage>
</organism>
<sequence length="85" mass="9859">MAVQDFLEDVDAIPSDKGCAHSLIQECLEDMIELREWLSCGISPTNFFHIFCRKMKETESRKRPNNWHLDPLLPFSNGNRNSSFT</sequence>
<keyword evidence="2" id="KW-1185">Reference proteome</keyword>
<gene>
    <name evidence="1" type="ORF">PG997_010739</name>
</gene>
<dbReference type="EMBL" id="JAQQWN010000008">
    <property type="protein sequence ID" value="KAK8070536.1"/>
    <property type="molecule type" value="Genomic_DNA"/>
</dbReference>
<dbReference type="Proteomes" id="UP001433268">
    <property type="component" value="Unassembled WGS sequence"/>
</dbReference>
<evidence type="ECO:0000313" key="1">
    <source>
        <dbReference type="EMBL" id="KAK8070536.1"/>
    </source>
</evidence>
<dbReference type="RefSeq" id="XP_066664344.1">
    <property type="nucleotide sequence ID" value="XM_066815054.1"/>
</dbReference>
<accession>A0ABR1VJR2</accession>
<reference evidence="1 2" key="1">
    <citation type="submission" date="2023-01" db="EMBL/GenBank/DDBJ databases">
        <title>Analysis of 21 Apiospora genomes using comparative genomics revels a genus with tremendous synthesis potential of carbohydrate active enzymes and secondary metabolites.</title>
        <authorList>
            <person name="Sorensen T."/>
        </authorList>
    </citation>
    <scope>NUCLEOTIDE SEQUENCE [LARGE SCALE GENOMIC DNA]</scope>
    <source>
        <strain evidence="1 2">CBS 114990</strain>
    </source>
</reference>
<dbReference type="GeneID" id="92048114"/>
<name>A0ABR1VJR2_9PEZI</name>
<proteinExistence type="predicted"/>